<sequence length="60" mass="6807">MNHLSYGHECIIYLLATMTASYLFLDVFPALFQRLRKAFVTAPIPASAAFFLMVSAYFLL</sequence>
<organism evidence="2 3">
    <name type="scientific">Citrifermentans bemidjiense (strain ATCC BAA-1014 / DSM 16622 / JCM 12645 / Bem)</name>
    <name type="common">Geobacter bemidjiensis</name>
    <dbReference type="NCBI Taxonomy" id="404380"/>
    <lineage>
        <taxon>Bacteria</taxon>
        <taxon>Pseudomonadati</taxon>
        <taxon>Thermodesulfobacteriota</taxon>
        <taxon>Desulfuromonadia</taxon>
        <taxon>Geobacterales</taxon>
        <taxon>Geobacteraceae</taxon>
        <taxon>Citrifermentans</taxon>
    </lineage>
</organism>
<dbReference type="Proteomes" id="UP000008825">
    <property type="component" value="Chromosome"/>
</dbReference>
<keyword evidence="1" id="KW-0472">Membrane</keyword>
<dbReference type="RefSeq" id="WP_012530847.1">
    <property type="nucleotide sequence ID" value="NC_011146.1"/>
</dbReference>
<reference evidence="2 3" key="2">
    <citation type="journal article" date="2010" name="BMC Genomics">
        <title>The genome of Geobacter bemidjiensis, exemplar for the subsurface clade of Geobacter species that predominate in Fe(III)-reducing subsurface environments.</title>
        <authorList>
            <person name="Aklujkar M."/>
            <person name="Young N.D."/>
            <person name="Holmes D."/>
            <person name="Chavan M."/>
            <person name="Risso C."/>
            <person name="Kiss H.E."/>
            <person name="Han C.S."/>
            <person name="Land M.L."/>
            <person name="Lovley D.R."/>
        </authorList>
    </citation>
    <scope>NUCLEOTIDE SEQUENCE [LARGE SCALE GENOMIC DNA]</scope>
    <source>
        <strain evidence="3">ATCC BAA-1014 / DSM 16622 / JCM 12645 / Bem</strain>
    </source>
</reference>
<proteinExistence type="predicted"/>
<evidence type="ECO:0000256" key="1">
    <source>
        <dbReference type="SAM" id="Phobius"/>
    </source>
</evidence>
<gene>
    <name evidence="2" type="ordered locus">Gbem_2415</name>
</gene>
<dbReference type="EMBL" id="CP001124">
    <property type="protein sequence ID" value="ACH39425.1"/>
    <property type="molecule type" value="Genomic_DNA"/>
</dbReference>
<evidence type="ECO:0000313" key="2">
    <source>
        <dbReference type="EMBL" id="ACH39425.1"/>
    </source>
</evidence>
<dbReference type="AlphaFoldDB" id="B5EFW0"/>
<dbReference type="KEGG" id="gbm:Gbem_2415"/>
<dbReference type="OrthoDB" id="5398358at2"/>
<feature type="transmembrane region" description="Helical" evidence="1">
    <location>
        <begin position="39"/>
        <end position="59"/>
    </location>
</feature>
<keyword evidence="3" id="KW-1185">Reference proteome</keyword>
<feature type="transmembrane region" description="Helical" evidence="1">
    <location>
        <begin position="12"/>
        <end position="32"/>
    </location>
</feature>
<protein>
    <submittedName>
        <fullName evidence="2">Uncharacterized protein</fullName>
    </submittedName>
</protein>
<keyword evidence="1" id="KW-1133">Transmembrane helix</keyword>
<evidence type="ECO:0000313" key="3">
    <source>
        <dbReference type="Proteomes" id="UP000008825"/>
    </source>
</evidence>
<keyword evidence="1" id="KW-0812">Transmembrane</keyword>
<dbReference type="HOGENOM" id="CLU_2934931_0_0_7"/>
<name>B5EFW0_CITBB</name>
<accession>B5EFW0</accession>
<reference evidence="2 3" key="1">
    <citation type="submission" date="2008-07" db="EMBL/GenBank/DDBJ databases">
        <title>Complete sequence of Geobacter bemidjiensis BEM.</title>
        <authorList>
            <consortium name="US DOE Joint Genome Institute"/>
            <person name="Lucas S."/>
            <person name="Copeland A."/>
            <person name="Lapidus A."/>
            <person name="Glavina del Rio T."/>
            <person name="Dalin E."/>
            <person name="Tice H."/>
            <person name="Bruce D."/>
            <person name="Goodwin L."/>
            <person name="Pitluck S."/>
            <person name="Kiss H."/>
            <person name="Brettin T."/>
            <person name="Detter J.C."/>
            <person name="Han C."/>
            <person name="Kuske C.R."/>
            <person name="Schmutz J."/>
            <person name="Larimer F."/>
            <person name="Land M."/>
            <person name="Hauser L."/>
            <person name="Kyrpides N."/>
            <person name="Lykidis A."/>
            <person name="Lovley D."/>
            <person name="Richardson P."/>
        </authorList>
    </citation>
    <scope>NUCLEOTIDE SEQUENCE [LARGE SCALE GENOMIC DNA]</scope>
    <source>
        <strain evidence="3">ATCC BAA-1014 / DSM 16622 / JCM 12645 / Bem</strain>
    </source>
</reference>